<evidence type="ECO:0008006" key="14">
    <source>
        <dbReference type="Google" id="ProtNLM"/>
    </source>
</evidence>
<evidence type="ECO:0000313" key="12">
    <source>
        <dbReference type="EMBL" id="RZS71967.1"/>
    </source>
</evidence>
<dbReference type="InterPro" id="IPR037069">
    <property type="entry name" value="AcylCoA_DH/ox_N_sf"/>
</dbReference>
<dbReference type="PANTHER" id="PTHR43884:SF12">
    <property type="entry name" value="ISOVALERYL-COA DEHYDROGENASE, MITOCHONDRIAL-RELATED"/>
    <property type="match status" value="1"/>
</dbReference>
<evidence type="ECO:0000256" key="4">
    <source>
        <dbReference type="ARBA" id="ARBA00022827"/>
    </source>
</evidence>
<evidence type="ECO:0000313" key="13">
    <source>
        <dbReference type="Proteomes" id="UP000293874"/>
    </source>
</evidence>
<dbReference type="PANTHER" id="PTHR43884">
    <property type="entry name" value="ACYL-COA DEHYDROGENASE"/>
    <property type="match status" value="1"/>
</dbReference>
<evidence type="ECO:0000256" key="2">
    <source>
        <dbReference type="ARBA" id="ARBA00009347"/>
    </source>
</evidence>
<dbReference type="GO" id="GO:0003995">
    <property type="term" value="F:acyl-CoA dehydrogenase activity"/>
    <property type="evidence" value="ECO:0007669"/>
    <property type="project" value="InterPro"/>
</dbReference>
<dbReference type="InterPro" id="IPR013786">
    <property type="entry name" value="AcylCoA_DH/ox_N"/>
</dbReference>
<dbReference type="Pfam" id="PF02770">
    <property type="entry name" value="Acyl-CoA_dh_M"/>
    <property type="match status" value="1"/>
</dbReference>
<dbReference type="RefSeq" id="WP_130542433.1">
    <property type="nucleotide sequence ID" value="NZ_CP042431.1"/>
</dbReference>
<dbReference type="FunFam" id="2.40.110.10:FF:000006">
    <property type="entry name" value="very long-chain specific acyl-CoA dehydrogenase, mitochondrial"/>
    <property type="match status" value="1"/>
</dbReference>
<organism evidence="12 13">
    <name type="scientific">Pseudobacter ginsenosidimutans</name>
    <dbReference type="NCBI Taxonomy" id="661488"/>
    <lineage>
        <taxon>Bacteria</taxon>
        <taxon>Pseudomonadati</taxon>
        <taxon>Bacteroidota</taxon>
        <taxon>Chitinophagia</taxon>
        <taxon>Chitinophagales</taxon>
        <taxon>Chitinophagaceae</taxon>
        <taxon>Pseudobacter</taxon>
    </lineage>
</organism>
<evidence type="ECO:0000259" key="11">
    <source>
        <dbReference type="Pfam" id="PF21263"/>
    </source>
</evidence>
<comment type="caution">
    <text evidence="12">The sequence shown here is derived from an EMBL/GenBank/DDBJ whole genome shotgun (WGS) entry which is preliminary data.</text>
</comment>
<dbReference type="InterPro" id="IPR049426">
    <property type="entry name" value="Acyl-CoA-dh-like_C"/>
</dbReference>
<comment type="cofactor">
    <cofactor evidence="1 7">
        <name>FAD</name>
        <dbReference type="ChEBI" id="CHEBI:57692"/>
    </cofactor>
</comment>
<dbReference type="FunFam" id="1.20.140.10:FF:000019">
    <property type="entry name" value="Acyl-CoA dehydrogenase"/>
    <property type="match status" value="1"/>
</dbReference>
<evidence type="ECO:0000256" key="7">
    <source>
        <dbReference type="RuleBase" id="RU362125"/>
    </source>
</evidence>
<feature type="domain" description="Acyl-CoA dehydrogenase-like C-terminal" evidence="11">
    <location>
        <begin position="468"/>
        <end position="571"/>
    </location>
</feature>
<dbReference type="PROSITE" id="PS00072">
    <property type="entry name" value="ACYL_COA_DH_1"/>
    <property type="match status" value="1"/>
</dbReference>
<keyword evidence="3 7" id="KW-0285">Flavoprotein</keyword>
<keyword evidence="5 7" id="KW-0560">Oxidoreductase</keyword>
<dbReference type="InterPro" id="IPR009075">
    <property type="entry name" value="AcylCo_DH/oxidase_C"/>
</dbReference>
<dbReference type="Gene3D" id="1.10.540.10">
    <property type="entry name" value="Acyl-CoA dehydrogenase/oxidase, N-terminal domain"/>
    <property type="match status" value="1"/>
</dbReference>
<dbReference type="SUPFAM" id="SSF56645">
    <property type="entry name" value="Acyl-CoA dehydrogenase NM domain-like"/>
    <property type="match status" value="1"/>
</dbReference>
<dbReference type="Gene3D" id="1.20.140.10">
    <property type="entry name" value="Butyryl-CoA Dehydrogenase, subunit A, domain 3"/>
    <property type="match status" value="2"/>
</dbReference>
<evidence type="ECO:0000259" key="9">
    <source>
        <dbReference type="Pfam" id="PF02770"/>
    </source>
</evidence>
<keyword evidence="13" id="KW-1185">Reference proteome</keyword>
<feature type="domain" description="Acyl-CoA dehydrogenase/oxidase C-terminal" evidence="8">
    <location>
        <begin position="256"/>
        <end position="418"/>
    </location>
</feature>
<comment type="similarity">
    <text evidence="2 7">Belongs to the acyl-CoA dehydrogenase family.</text>
</comment>
<dbReference type="InterPro" id="IPR006091">
    <property type="entry name" value="Acyl-CoA_Oxase/DH_mid-dom"/>
</dbReference>
<evidence type="ECO:0000256" key="1">
    <source>
        <dbReference type="ARBA" id="ARBA00001974"/>
    </source>
</evidence>
<dbReference type="InterPro" id="IPR046373">
    <property type="entry name" value="Acyl-CoA_Oxase/DH_mid-dom_sf"/>
</dbReference>
<dbReference type="FunFam" id="1.10.540.10:FF:000001">
    <property type="entry name" value="Very long-chain-specific acyl-CoA dehydrogenase, mitochondrial"/>
    <property type="match status" value="1"/>
</dbReference>
<sequence>MSSATATQQNTVLKGGEWLIRESAPSDTFIPEDFNEEQKMVKDMCISFLDAEVIPILERIDKLEQGLMPSLVAKAGEQGLLGTSIPEQYGGLGKDFITSTLVNEGLGGGFSFSVAVAAHTGIGTLPILYFGTEAQKEKYITKLATGEWKGAYGLTEPNSGSDALGAKTTAKLSDDGKYYLLNGQKCWITNGGFADVYTVFAKIDGDKFTGFIVERGFEGFTQGPEEHKMGIKGSSTVQLYFQDCKVPVENVLGEIGRGHIIAFNILNIGRLKLCAAALGGAKRAATTSIQYANTREQFKTAIANFGAIQHKLSEMAIKMWVNESSLYRTSKWIDDKENEMLKAGKPFNESLLGAAEEYAIECAILKVSGSEMLDFVVDEGVQVHGGNGYSDEYVISKAYRDSRINRIYEGTNEINRLLTVDMVLKRAMKGKLDLMGPAMNVQKELMSIPDFGSDDEAPFAKERKLIANFKKAILMTAGAAVQKLMMKIENEQELLMNIADMAIETFNAESALLRVMKLSEMKGADAVQYESDIMQTYLYDAADRINKAGKDAINSFAEGDEQRMMLLGLKRFTKADPFNSKEARRRIAKRLIGENKYPL</sequence>
<reference evidence="12 13" key="1">
    <citation type="submission" date="2019-02" db="EMBL/GenBank/DDBJ databases">
        <title>Genomic Encyclopedia of Type Strains, Phase IV (KMG-IV): sequencing the most valuable type-strain genomes for metagenomic binning, comparative biology and taxonomic classification.</title>
        <authorList>
            <person name="Goeker M."/>
        </authorList>
    </citation>
    <scope>NUCLEOTIDE SEQUENCE [LARGE SCALE GENOMIC DNA]</scope>
    <source>
        <strain evidence="12 13">DSM 18116</strain>
    </source>
</reference>
<gene>
    <name evidence="12" type="ORF">EV199_3880</name>
</gene>
<comment type="catalytic activity">
    <reaction evidence="6">
        <text>a 2,3-saturated acyl-CoA + A = a 2,3-dehydroacyl-CoA + AH2</text>
        <dbReference type="Rhea" id="RHEA:48608"/>
        <dbReference type="ChEBI" id="CHEBI:13193"/>
        <dbReference type="ChEBI" id="CHEBI:17499"/>
        <dbReference type="ChEBI" id="CHEBI:60015"/>
        <dbReference type="ChEBI" id="CHEBI:65111"/>
    </reaction>
</comment>
<accession>A0A4Q7MTL9</accession>
<keyword evidence="4 7" id="KW-0274">FAD</keyword>
<evidence type="ECO:0000256" key="3">
    <source>
        <dbReference type="ARBA" id="ARBA00022630"/>
    </source>
</evidence>
<dbReference type="InterPro" id="IPR009100">
    <property type="entry name" value="AcylCoA_DH/oxidase_NM_dom_sf"/>
</dbReference>
<dbReference type="EMBL" id="SGXA01000002">
    <property type="protein sequence ID" value="RZS71967.1"/>
    <property type="molecule type" value="Genomic_DNA"/>
</dbReference>
<dbReference type="PROSITE" id="PS00073">
    <property type="entry name" value="ACYL_COA_DH_2"/>
    <property type="match status" value="1"/>
</dbReference>
<dbReference type="SUPFAM" id="SSF47203">
    <property type="entry name" value="Acyl-CoA dehydrogenase C-terminal domain-like"/>
    <property type="match status" value="1"/>
</dbReference>
<dbReference type="InterPro" id="IPR036250">
    <property type="entry name" value="AcylCo_DH-like_C"/>
</dbReference>
<dbReference type="Proteomes" id="UP000293874">
    <property type="component" value="Unassembled WGS sequence"/>
</dbReference>
<dbReference type="Pfam" id="PF02771">
    <property type="entry name" value="Acyl-CoA_dh_N"/>
    <property type="match status" value="1"/>
</dbReference>
<protein>
    <recommendedName>
        <fullName evidence="14">Alkylation response protein AidB-like acyl-CoA dehydrogenase</fullName>
    </recommendedName>
</protein>
<dbReference type="Gene3D" id="2.40.110.10">
    <property type="entry name" value="Butyryl-CoA Dehydrogenase, subunit A, domain 2"/>
    <property type="match status" value="1"/>
</dbReference>
<evidence type="ECO:0000256" key="5">
    <source>
        <dbReference type="ARBA" id="ARBA00023002"/>
    </source>
</evidence>
<name>A0A4Q7MTL9_9BACT</name>
<proteinExistence type="inferred from homology"/>
<evidence type="ECO:0000256" key="6">
    <source>
        <dbReference type="ARBA" id="ARBA00052546"/>
    </source>
</evidence>
<feature type="domain" description="Acyl-CoA dehydrogenase/oxidase N-terminal" evidence="10">
    <location>
        <begin position="35"/>
        <end position="147"/>
    </location>
</feature>
<dbReference type="Pfam" id="PF00441">
    <property type="entry name" value="Acyl-CoA_dh_1"/>
    <property type="match status" value="1"/>
</dbReference>
<dbReference type="GO" id="GO:0050660">
    <property type="term" value="F:flavin adenine dinucleotide binding"/>
    <property type="evidence" value="ECO:0007669"/>
    <property type="project" value="InterPro"/>
</dbReference>
<dbReference type="InterPro" id="IPR006089">
    <property type="entry name" value="Acyl-CoA_DH_CS"/>
</dbReference>
<dbReference type="OrthoDB" id="1489150at2"/>
<evidence type="ECO:0000259" key="10">
    <source>
        <dbReference type="Pfam" id="PF02771"/>
    </source>
</evidence>
<evidence type="ECO:0000259" key="8">
    <source>
        <dbReference type="Pfam" id="PF00441"/>
    </source>
</evidence>
<feature type="domain" description="Acyl-CoA oxidase/dehydrogenase middle" evidence="9">
    <location>
        <begin position="151"/>
        <end position="244"/>
    </location>
</feature>
<dbReference type="Pfam" id="PF21263">
    <property type="entry name" value="Acyl-CoA-dh_C"/>
    <property type="match status" value="1"/>
</dbReference>
<dbReference type="AlphaFoldDB" id="A0A4Q7MTL9"/>